<comment type="caution">
    <text evidence="1">The sequence shown here is derived from an EMBL/GenBank/DDBJ whole genome shotgun (WGS) entry which is preliminary data.</text>
</comment>
<reference evidence="1 2" key="1">
    <citation type="submission" date="2019-07" db="EMBL/GenBank/DDBJ databases">
        <title>Draft genome of two Muricauda strains isolated from deep sea.</title>
        <authorList>
            <person name="Sun C."/>
        </authorList>
    </citation>
    <scope>NUCLEOTIDE SEQUENCE [LARGE SCALE GENOMIC DNA]</scope>
    <source>
        <strain evidence="1 2">72</strain>
    </source>
</reference>
<accession>A0ABY3KS96</accession>
<evidence type="ECO:0000313" key="2">
    <source>
        <dbReference type="Proteomes" id="UP000321621"/>
    </source>
</evidence>
<dbReference type="InterPro" id="IPR026341">
    <property type="entry name" value="T9SS_type_B"/>
</dbReference>
<organism evidence="1 2">
    <name type="scientific">Flagellimonas pelagia</name>
    <dbReference type="NCBI Taxonomy" id="2306998"/>
    <lineage>
        <taxon>Bacteria</taxon>
        <taxon>Pseudomonadati</taxon>
        <taxon>Bacteroidota</taxon>
        <taxon>Flavobacteriia</taxon>
        <taxon>Flavobacteriales</taxon>
        <taxon>Flavobacteriaceae</taxon>
        <taxon>Flagellimonas</taxon>
    </lineage>
</organism>
<protein>
    <submittedName>
        <fullName evidence="1">T9SS type B sorting domain-containing protein</fullName>
    </submittedName>
</protein>
<feature type="non-terminal residue" evidence="1">
    <location>
        <position position="1"/>
    </location>
</feature>
<dbReference type="RefSeq" id="WP_147378195.1">
    <property type="nucleotide sequence ID" value="NZ_QXFI01000005.1"/>
</dbReference>
<name>A0ABY3KS96_9FLAO</name>
<dbReference type="Pfam" id="PF13585">
    <property type="entry name" value="CHU_C"/>
    <property type="match status" value="1"/>
</dbReference>
<evidence type="ECO:0000313" key="1">
    <source>
        <dbReference type="EMBL" id="TXK01617.1"/>
    </source>
</evidence>
<gene>
    <name evidence="1" type="ORF">FQ017_00040</name>
</gene>
<keyword evidence="2" id="KW-1185">Reference proteome</keyword>
<proteinExistence type="predicted"/>
<sequence length="336" mass="36607">VYTYTVTSGVCGMDTAEVNVVIDLLPNAGENGELEICENNMPVDLFDSLSGTPDLGGVWTPSLSSGTGVFDPSTDVAGVYTYTVTSGVCGMDTAEVNVAIDLLPDTGENGELIICENSMPVDLFDSLGGTPDMGGTWSPGLSSGTGVFDPSIDLAGIYTYTVSNGICGSDNSSVLVQKTNVTPITDYDINIVELSKNNSIEVIINTNSAFEFSLDGLNYQSSNLFMNLVGGDYKVYAREIEGCGVLKIDVRILDYPKFFTPNNDGLNDYWKLQGDDNKSYYIYIYDRYGKLLKQLSQYDVGWDGFFNGIPMPSNDYWFKIVFMDGIVKNGHFTLKR</sequence>
<dbReference type="Proteomes" id="UP000321621">
    <property type="component" value="Unassembled WGS sequence"/>
</dbReference>
<dbReference type="NCBIfam" id="TIGR04131">
    <property type="entry name" value="Bac_Flav_CTERM"/>
    <property type="match status" value="1"/>
</dbReference>
<dbReference type="EMBL" id="VNWK01000005">
    <property type="protein sequence ID" value="TXK01617.1"/>
    <property type="molecule type" value="Genomic_DNA"/>
</dbReference>